<gene>
    <name evidence="2" type="ORF">BU23DRAFT_569855</name>
</gene>
<dbReference type="GO" id="GO:0071949">
    <property type="term" value="F:FAD binding"/>
    <property type="evidence" value="ECO:0007669"/>
    <property type="project" value="InterPro"/>
</dbReference>
<dbReference type="InterPro" id="IPR037069">
    <property type="entry name" value="AcylCoA_DH/ox_N_sf"/>
</dbReference>
<dbReference type="Proteomes" id="UP000800036">
    <property type="component" value="Unassembled WGS sequence"/>
</dbReference>
<dbReference type="InterPro" id="IPR012258">
    <property type="entry name" value="Acyl-CoA_oxidase"/>
</dbReference>
<dbReference type="GO" id="GO:0003997">
    <property type="term" value="F:acyl-CoA oxidase activity"/>
    <property type="evidence" value="ECO:0007669"/>
    <property type="project" value="InterPro"/>
</dbReference>
<dbReference type="GO" id="GO:0005777">
    <property type="term" value="C:peroxisome"/>
    <property type="evidence" value="ECO:0007669"/>
    <property type="project" value="InterPro"/>
</dbReference>
<dbReference type="EMBL" id="ML976692">
    <property type="protein sequence ID" value="KAF1971700.1"/>
    <property type="molecule type" value="Genomic_DNA"/>
</dbReference>
<evidence type="ECO:0000259" key="1">
    <source>
        <dbReference type="Pfam" id="PF14749"/>
    </source>
</evidence>
<dbReference type="InterPro" id="IPR029320">
    <property type="entry name" value="Acyl-CoA_ox_N"/>
</dbReference>
<reference evidence="2" key="1">
    <citation type="journal article" date="2020" name="Stud. Mycol.">
        <title>101 Dothideomycetes genomes: a test case for predicting lifestyles and emergence of pathogens.</title>
        <authorList>
            <person name="Haridas S."/>
            <person name="Albert R."/>
            <person name="Binder M."/>
            <person name="Bloem J."/>
            <person name="Labutti K."/>
            <person name="Salamov A."/>
            <person name="Andreopoulos B."/>
            <person name="Baker S."/>
            <person name="Barry K."/>
            <person name="Bills G."/>
            <person name="Bluhm B."/>
            <person name="Cannon C."/>
            <person name="Castanera R."/>
            <person name="Culley D."/>
            <person name="Daum C."/>
            <person name="Ezra D."/>
            <person name="Gonzalez J."/>
            <person name="Henrissat B."/>
            <person name="Kuo A."/>
            <person name="Liang C."/>
            <person name="Lipzen A."/>
            <person name="Lutzoni F."/>
            <person name="Magnuson J."/>
            <person name="Mondo S."/>
            <person name="Nolan M."/>
            <person name="Ohm R."/>
            <person name="Pangilinan J."/>
            <person name="Park H.-J."/>
            <person name="Ramirez L."/>
            <person name="Alfaro M."/>
            <person name="Sun H."/>
            <person name="Tritt A."/>
            <person name="Yoshinaga Y."/>
            <person name="Zwiers L.-H."/>
            <person name="Turgeon B."/>
            <person name="Goodwin S."/>
            <person name="Spatafora J."/>
            <person name="Crous P."/>
            <person name="Grigoriev I."/>
        </authorList>
    </citation>
    <scope>NUCLEOTIDE SEQUENCE</scope>
    <source>
        <strain evidence="2">CBS 107.79</strain>
    </source>
</reference>
<keyword evidence="3" id="KW-1185">Reference proteome</keyword>
<evidence type="ECO:0000313" key="3">
    <source>
        <dbReference type="Proteomes" id="UP000800036"/>
    </source>
</evidence>
<dbReference type="PANTHER" id="PTHR10909">
    <property type="entry name" value="ELECTRON TRANSPORT OXIDOREDUCTASE"/>
    <property type="match status" value="1"/>
</dbReference>
<organism evidence="2 3">
    <name type="scientific">Bimuria novae-zelandiae CBS 107.79</name>
    <dbReference type="NCBI Taxonomy" id="1447943"/>
    <lineage>
        <taxon>Eukaryota</taxon>
        <taxon>Fungi</taxon>
        <taxon>Dikarya</taxon>
        <taxon>Ascomycota</taxon>
        <taxon>Pezizomycotina</taxon>
        <taxon>Dothideomycetes</taxon>
        <taxon>Pleosporomycetidae</taxon>
        <taxon>Pleosporales</taxon>
        <taxon>Massarineae</taxon>
        <taxon>Didymosphaeriaceae</taxon>
        <taxon>Bimuria</taxon>
    </lineage>
</organism>
<dbReference type="SUPFAM" id="SSF56645">
    <property type="entry name" value="Acyl-CoA dehydrogenase NM domain-like"/>
    <property type="match status" value="1"/>
</dbReference>
<sequence length="150" mass="16769">MEKARGAASFDPFELSCLIYGSAETVEQRRAAYERVETQLGTRDTSILPHSYCNANREQLYEEGLEIGTIVFQDGLKHGHDFFLEFTPRGILSNASPIGLSELFFGPTIEMCGSAEQKVYWLPLVKDGKVFGTYAQTELQGLQQPVLRTV</sequence>
<dbReference type="GO" id="GO:0033540">
    <property type="term" value="P:fatty acid beta-oxidation using acyl-CoA oxidase"/>
    <property type="evidence" value="ECO:0007669"/>
    <property type="project" value="TreeGrafter"/>
</dbReference>
<dbReference type="GO" id="GO:0005504">
    <property type="term" value="F:fatty acid binding"/>
    <property type="evidence" value="ECO:0007669"/>
    <property type="project" value="TreeGrafter"/>
</dbReference>
<dbReference type="Pfam" id="PF14749">
    <property type="entry name" value="Acyl-CoA_ox_N"/>
    <property type="match status" value="1"/>
</dbReference>
<dbReference type="AlphaFoldDB" id="A0A6A5V4Y8"/>
<accession>A0A6A5V4Y8</accession>
<protein>
    <recommendedName>
        <fullName evidence="1">Acyl-coenzyme A oxidase N-terminal domain-containing protein</fullName>
    </recommendedName>
</protein>
<evidence type="ECO:0000313" key="2">
    <source>
        <dbReference type="EMBL" id="KAF1971700.1"/>
    </source>
</evidence>
<dbReference type="Gene3D" id="1.10.540.10">
    <property type="entry name" value="Acyl-CoA dehydrogenase/oxidase, N-terminal domain"/>
    <property type="match status" value="1"/>
</dbReference>
<proteinExistence type="predicted"/>
<name>A0A6A5V4Y8_9PLEO</name>
<dbReference type="PANTHER" id="PTHR10909:SF250">
    <property type="entry name" value="PEROXISOMAL ACYL-COENZYME A OXIDASE 1"/>
    <property type="match status" value="1"/>
</dbReference>
<dbReference type="InterPro" id="IPR009100">
    <property type="entry name" value="AcylCoA_DH/oxidase_NM_dom_sf"/>
</dbReference>
<dbReference type="OrthoDB" id="538336at2759"/>
<feature type="domain" description="Acyl-coenzyme A oxidase N-terminal" evidence="1">
    <location>
        <begin position="13"/>
        <end position="130"/>
    </location>
</feature>
<dbReference type="GO" id="GO:0055088">
    <property type="term" value="P:lipid homeostasis"/>
    <property type="evidence" value="ECO:0007669"/>
    <property type="project" value="TreeGrafter"/>
</dbReference>